<accession>A0AAD4NH63</accession>
<feature type="transmembrane region" description="Helical" evidence="8">
    <location>
        <begin position="104"/>
        <end position="126"/>
    </location>
</feature>
<keyword evidence="4 9" id="KW-0732">Signal</keyword>
<evidence type="ECO:0000313" key="12">
    <source>
        <dbReference type="Proteomes" id="UP001201812"/>
    </source>
</evidence>
<comment type="similarity">
    <text evidence="2">Belongs to the TM2 family.</text>
</comment>
<protein>
    <submittedName>
        <fullName evidence="11">TM2 domain-containing protein</fullName>
    </submittedName>
</protein>
<keyword evidence="12" id="KW-1185">Reference proteome</keyword>
<evidence type="ECO:0000259" key="10">
    <source>
        <dbReference type="Pfam" id="PF05154"/>
    </source>
</evidence>
<reference evidence="11" key="1">
    <citation type="submission" date="2022-01" db="EMBL/GenBank/DDBJ databases">
        <title>Genome Sequence Resource for Two Populations of Ditylenchus destructor, the Migratory Endoparasitic Phytonematode.</title>
        <authorList>
            <person name="Zhang H."/>
            <person name="Lin R."/>
            <person name="Xie B."/>
        </authorList>
    </citation>
    <scope>NUCLEOTIDE SEQUENCE</scope>
    <source>
        <strain evidence="11">BazhouSP</strain>
    </source>
</reference>
<keyword evidence="6 8" id="KW-0472">Membrane</keyword>
<sequence length="192" mass="21530">MSCRHWAFIWILVTTIAMAWLKKVPIPCSQLLPGQYFCENPLIESLSTGHNDAIRYCNHDNSLNVTCKAAKSVQCFGLAPDSRTFNKTIENACTYSSGHNFNTALLLSVFFGWLGLDRIYLGYYAIGLLKLTTFGFFFVLYISDIILIGLHLLGPADGTGYANIDAQNLVRGYTFSRSNETSLFLYNCFDCI</sequence>
<keyword evidence="3 8" id="KW-0812">Transmembrane</keyword>
<dbReference type="InterPro" id="IPR007829">
    <property type="entry name" value="TM2"/>
</dbReference>
<dbReference type="AlphaFoldDB" id="A0AAD4NH63"/>
<gene>
    <name evidence="11" type="ORF">DdX_01590</name>
</gene>
<feature type="domain" description="TM2" evidence="10">
    <location>
        <begin position="98"/>
        <end position="146"/>
    </location>
</feature>
<evidence type="ECO:0000256" key="3">
    <source>
        <dbReference type="ARBA" id="ARBA00022692"/>
    </source>
</evidence>
<proteinExistence type="inferred from homology"/>
<dbReference type="Proteomes" id="UP001201812">
    <property type="component" value="Unassembled WGS sequence"/>
</dbReference>
<comment type="caution">
    <text evidence="11">The sequence shown here is derived from an EMBL/GenBank/DDBJ whole genome shotgun (WGS) entry which is preliminary data.</text>
</comment>
<evidence type="ECO:0000256" key="9">
    <source>
        <dbReference type="SAM" id="SignalP"/>
    </source>
</evidence>
<organism evidence="11 12">
    <name type="scientific">Ditylenchus destructor</name>
    <dbReference type="NCBI Taxonomy" id="166010"/>
    <lineage>
        <taxon>Eukaryota</taxon>
        <taxon>Metazoa</taxon>
        <taxon>Ecdysozoa</taxon>
        <taxon>Nematoda</taxon>
        <taxon>Chromadorea</taxon>
        <taxon>Rhabditida</taxon>
        <taxon>Tylenchina</taxon>
        <taxon>Tylenchomorpha</taxon>
        <taxon>Sphaerularioidea</taxon>
        <taxon>Anguinidae</taxon>
        <taxon>Anguininae</taxon>
        <taxon>Ditylenchus</taxon>
    </lineage>
</organism>
<evidence type="ECO:0000256" key="1">
    <source>
        <dbReference type="ARBA" id="ARBA00004141"/>
    </source>
</evidence>
<evidence type="ECO:0000256" key="8">
    <source>
        <dbReference type="SAM" id="Phobius"/>
    </source>
</evidence>
<feature type="signal peptide" evidence="9">
    <location>
        <begin position="1"/>
        <end position="19"/>
    </location>
</feature>
<keyword evidence="5 8" id="KW-1133">Transmembrane helix</keyword>
<dbReference type="InterPro" id="IPR050932">
    <property type="entry name" value="TM2D1-3-like"/>
</dbReference>
<feature type="chain" id="PRO_5042112316" evidence="9">
    <location>
        <begin position="20"/>
        <end position="192"/>
    </location>
</feature>
<keyword evidence="7" id="KW-0325">Glycoprotein</keyword>
<evidence type="ECO:0000256" key="4">
    <source>
        <dbReference type="ARBA" id="ARBA00022729"/>
    </source>
</evidence>
<dbReference type="GO" id="GO:0016020">
    <property type="term" value="C:membrane"/>
    <property type="evidence" value="ECO:0007669"/>
    <property type="project" value="UniProtKB-SubCell"/>
</dbReference>
<feature type="transmembrane region" description="Helical" evidence="8">
    <location>
        <begin position="132"/>
        <end position="153"/>
    </location>
</feature>
<evidence type="ECO:0000256" key="6">
    <source>
        <dbReference type="ARBA" id="ARBA00023136"/>
    </source>
</evidence>
<evidence type="ECO:0000256" key="5">
    <source>
        <dbReference type="ARBA" id="ARBA00022989"/>
    </source>
</evidence>
<name>A0AAD4NH63_9BILA</name>
<evidence type="ECO:0000256" key="2">
    <source>
        <dbReference type="ARBA" id="ARBA00008284"/>
    </source>
</evidence>
<dbReference type="PANTHER" id="PTHR21016:SF1">
    <property type="entry name" value="TM2 DOMAIN-CONTAINING PROTEIN 1"/>
    <property type="match status" value="1"/>
</dbReference>
<evidence type="ECO:0000256" key="7">
    <source>
        <dbReference type="ARBA" id="ARBA00023180"/>
    </source>
</evidence>
<dbReference type="PANTHER" id="PTHR21016">
    <property type="entry name" value="BETA-AMYLOID BINDING PROTEIN-RELATED"/>
    <property type="match status" value="1"/>
</dbReference>
<comment type="subcellular location">
    <subcellularLocation>
        <location evidence="1">Membrane</location>
        <topology evidence="1">Multi-pass membrane protein</topology>
    </subcellularLocation>
</comment>
<dbReference type="EMBL" id="JAKKPZ010000001">
    <property type="protein sequence ID" value="KAI1729353.1"/>
    <property type="molecule type" value="Genomic_DNA"/>
</dbReference>
<evidence type="ECO:0000313" key="11">
    <source>
        <dbReference type="EMBL" id="KAI1729353.1"/>
    </source>
</evidence>
<dbReference type="Pfam" id="PF05154">
    <property type="entry name" value="TM2"/>
    <property type="match status" value="1"/>
</dbReference>